<feature type="transmembrane region" description="Helical" evidence="8">
    <location>
        <begin position="141"/>
        <end position="163"/>
    </location>
</feature>
<keyword evidence="12" id="KW-1185">Reference proteome</keyword>
<feature type="transmembrane region" description="Helical" evidence="8">
    <location>
        <begin position="322"/>
        <end position="340"/>
    </location>
</feature>
<dbReference type="GO" id="GO:0006884">
    <property type="term" value="P:cell volume homeostasis"/>
    <property type="evidence" value="ECO:0007669"/>
    <property type="project" value="TreeGrafter"/>
</dbReference>
<keyword evidence="7 8" id="KW-0472">Membrane</keyword>
<evidence type="ECO:0000256" key="3">
    <source>
        <dbReference type="ARBA" id="ARBA00019359"/>
    </source>
</evidence>
<evidence type="ECO:0000256" key="8">
    <source>
        <dbReference type="SAM" id="Phobius"/>
    </source>
</evidence>
<evidence type="ECO:0000256" key="1">
    <source>
        <dbReference type="ARBA" id="ARBA00004141"/>
    </source>
</evidence>
<dbReference type="GO" id="GO:0016020">
    <property type="term" value="C:membrane"/>
    <property type="evidence" value="ECO:0007669"/>
    <property type="project" value="UniProtKB-SubCell"/>
</dbReference>
<proteinExistence type="inferred from homology"/>
<feature type="transmembrane region" description="Helical" evidence="8">
    <location>
        <begin position="220"/>
        <end position="239"/>
    </location>
</feature>
<feature type="transmembrane region" description="Helical" evidence="8">
    <location>
        <begin position="414"/>
        <end position="436"/>
    </location>
</feature>
<evidence type="ECO:0000259" key="9">
    <source>
        <dbReference type="Pfam" id="PF00324"/>
    </source>
</evidence>
<dbReference type="GO" id="GO:0055064">
    <property type="term" value="P:chloride ion homeostasis"/>
    <property type="evidence" value="ECO:0007669"/>
    <property type="project" value="TreeGrafter"/>
</dbReference>
<feature type="transmembrane region" description="Helical" evidence="8">
    <location>
        <begin position="194"/>
        <end position="213"/>
    </location>
</feature>
<dbReference type="PANTHER" id="PTHR11827">
    <property type="entry name" value="SOLUTE CARRIER FAMILY 12, CATION COTRANSPORTERS"/>
    <property type="match status" value="1"/>
</dbReference>
<feature type="transmembrane region" description="Helical" evidence="8">
    <location>
        <begin position="283"/>
        <end position="301"/>
    </location>
</feature>
<reference evidence="11" key="2">
    <citation type="journal article" date="2021" name="Genome Biol. Evol.">
        <title>Developing a high-quality reference genome for a parasitic bivalve with doubly uniparental inheritance (Bivalvia: Unionida).</title>
        <authorList>
            <person name="Smith C.H."/>
        </authorList>
    </citation>
    <scope>NUCLEOTIDE SEQUENCE</scope>
    <source>
        <strain evidence="11">CHS0354</strain>
        <tissue evidence="11">Mantle</tissue>
    </source>
</reference>
<evidence type="ECO:0000313" key="11">
    <source>
        <dbReference type="EMBL" id="KAK3583419.1"/>
    </source>
</evidence>
<dbReference type="Pfam" id="PF00324">
    <property type="entry name" value="AA_permease"/>
    <property type="match status" value="1"/>
</dbReference>
<feature type="transmembrane region" description="Helical" evidence="8">
    <location>
        <begin position="97"/>
        <end position="120"/>
    </location>
</feature>
<dbReference type="GO" id="GO:0055075">
    <property type="term" value="P:potassium ion homeostasis"/>
    <property type="evidence" value="ECO:0007669"/>
    <property type="project" value="TreeGrafter"/>
</dbReference>
<keyword evidence="5 8" id="KW-0812">Transmembrane</keyword>
<organism evidence="11 12">
    <name type="scientific">Potamilus streckersoni</name>
    <dbReference type="NCBI Taxonomy" id="2493646"/>
    <lineage>
        <taxon>Eukaryota</taxon>
        <taxon>Metazoa</taxon>
        <taxon>Spiralia</taxon>
        <taxon>Lophotrochozoa</taxon>
        <taxon>Mollusca</taxon>
        <taxon>Bivalvia</taxon>
        <taxon>Autobranchia</taxon>
        <taxon>Heteroconchia</taxon>
        <taxon>Palaeoheterodonta</taxon>
        <taxon>Unionida</taxon>
        <taxon>Unionoidea</taxon>
        <taxon>Unionidae</taxon>
        <taxon>Ambleminae</taxon>
        <taxon>Lampsilini</taxon>
        <taxon>Potamilus</taxon>
    </lineage>
</organism>
<dbReference type="InterPro" id="IPR018491">
    <property type="entry name" value="SLC12_C"/>
</dbReference>
<protein>
    <recommendedName>
        <fullName evidence="3">Solute carrier family 12 member 9</fullName>
    </recommendedName>
</protein>
<dbReference type="FunFam" id="1.20.1740.10:FF:000013">
    <property type="entry name" value="Solute carrier family 12 member"/>
    <property type="match status" value="1"/>
</dbReference>
<reference evidence="11" key="1">
    <citation type="journal article" date="2021" name="Genome Biol. Evol.">
        <title>A High-Quality Reference Genome for a Parasitic Bivalve with Doubly Uniparental Inheritance (Bivalvia: Unionida).</title>
        <authorList>
            <person name="Smith C.H."/>
        </authorList>
    </citation>
    <scope>NUCLEOTIDE SEQUENCE</scope>
    <source>
        <strain evidence="11">CHS0354</strain>
    </source>
</reference>
<feature type="transmembrane region" description="Helical" evidence="8">
    <location>
        <begin position="360"/>
        <end position="382"/>
    </location>
</feature>
<dbReference type="Pfam" id="PF03522">
    <property type="entry name" value="SLC12"/>
    <property type="match status" value="1"/>
</dbReference>
<evidence type="ECO:0000256" key="5">
    <source>
        <dbReference type="ARBA" id="ARBA00022692"/>
    </source>
</evidence>
<dbReference type="InterPro" id="IPR004841">
    <property type="entry name" value="AA-permease/SLC12A_dom"/>
</dbReference>
<evidence type="ECO:0000256" key="6">
    <source>
        <dbReference type="ARBA" id="ARBA00022989"/>
    </source>
</evidence>
<keyword evidence="6 8" id="KW-1133">Transmembrane helix</keyword>
<comment type="similarity">
    <text evidence="2">Belongs to the SLC12A transporter family.</text>
</comment>
<evidence type="ECO:0000256" key="7">
    <source>
        <dbReference type="ARBA" id="ARBA00023136"/>
    </source>
</evidence>
<evidence type="ECO:0000256" key="4">
    <source>
        <dbReference type="ARBA" id="ARBA00022448"/>
    </source>
</evidence>
<feature type="domain" description="SLC12A transporter C-terminal" evidence="10">
    <location>
        <begin position="566"/>
        <end position="653"/>
    </location>
</feature>
<dbReference type="EMBL" id="JAEAOA010002335">
    <property type="protein sequence ID" value="KAK3583419.1"/>
    <property type="molecule type" value="Genomic_DNA"/>
</dbReference>
<dbReference type="Gene3D" id="1.20.1740.10">
    <property type="entry name" value="Amino acid/polyamine transporter I"/>
    <property type="match status" value="1"/>
</dbReference>
<comment type="subcellular location">
    <subcellularLocation>
        <location evidence="1">Membrane</location>
        <topology evidence="1">Multi-pass membrane protein</topology>
    </subcellularLocation>
</comment>
<evidence type="ECO:0000256" key="2">
    <source>
        <dbReference type="ARBA" id="ARBA00010593"/>
    </source>
</evidence>
<dbReference type="GO" id="GO:0015379">
    <property type="term" value="F:potassium:chloride symporter activity"/>
    <property type="evidence" value="ECO:0007669"/>
    <property type="project" value="TreeGrafter"/>
</dbReference>
<feature type="domain" description="Amino acid permease/ SLC12A" evidence="9">
    <location>
        <begin position="74"/>
        <end position="554"/>
    </location>
</feature>
<feature type="transmembrane region" description="Helical" evidence="8">
    <location>
        <begin position="473"/>
        <end position="493"/>
    </location>
</feature>
<dbReference type="AlphaFoldDB" id="A0AAE0S1B8"/>
<sequence length="915" mass="102107">MSAAEVNMVQNHFINSESFSDSEETAPLIRSPMIWRLRRSLSSAIGTTKNQSTTPNISRRTLGTFAGVFCPIALSMFSTCIFQRTGFVVGQAGLLETVIQLVLAYIILFLTVFSICAISTNGAVEGGGAYYMISRALGPEFGGAIGFMYYVANIFSCGLYVSAFVEGVLNNFGIGGSYVTDHHGLPVDNYWYKYLYDSVMLGICLLICIIGGAMFAKTSAVILMTVVVCTLAVIISVFAKNTIITVHYADGSNNTANYTGLTGETFRDNLYHHYTTDYTTKDMMSFAKVFAILFSSVTGIMNGANMSGELKDPSRSIPKGTVSAVCFTFSTYLILFILIGGSCQSDLLIHNYAFLQYINLWSPFVLVGVFATTLSAALGNLIGGSRILEALANDHLFWCLLNPATITTKGGNPFVAVLITWFLVQLVLLIGTLNAIAPITSVFFLLCYASTNLACMVLDLASAPNFRPTFKFFCWQSCLVGMVGCIIMCFLISPLFSSVSIAAMLILIILLHFRSVPSQWGSVSQALIFHQVRKYLLMLDIRKAHVKFWRPQILLMVANPRHSCELMEFINDIKKSGLYVIGHVKVGDLDEFTEDPVAEDYPKWLKLINHMKLKAFVELSLTKSVTDGLHQLIRLSGLGGMKPNTVCLGFYDNVTPSDTLVKVRKQRKRFFGNGDDRNDLGFDTLQSVRSELDPKSITGEEYVQMVKDTLKLQKNICLCRHFHQLDKNVILQSQGKFYIDVWPVNFFRPETSCYFDNTCLFMLQLACILNMVSGWKKKTTLRVFLFVDTAKENTLGKKEQLETFLRQLRILAKIQIVSWDNIPNVKPMEQLDLSVNYSHAHMQEYKEAQLDFLTDINRLIVSYSNRSAITFLYLPLVPAIADKHATYLQQLELLSNNLPPTMFVHGLHPVTSTSL</sequence>
<accession>A0AAE0S1B8</accession>
<gene>
    <name evidence="11" type="ORF">CHS0354_040390</name>
</gene>
<feature type="transmembrane region" description="Helical" evidence="8">
    <location>
        <begin position="62"/>
        <end position="85"/>
    </location>
</feature>
<dbReference type="Proteomes" id="UP001195483">
    <property type="component" value="Unassembled WGS sequence"/>
</dbReference>
<reference evidence="11" key="3">
    <citation type="submission" date="2023-05" db="EMBL/GenBank/DDBJ databases">
        <authorList>
            <person name="Smith C.H."/>
        </authorList>
    </citation>
    <scope>NUCLEOTIDE SEQUENCE</scope>
    <source>
        <strain evidence="11">CHS0354</strain>
        <tissue evidence="11">Mantle</tissue>
    </source>
</reference>
<evidence type="ECO:0000313" key="12">
    <source>
        <dbReference type="Proteomes" id="UP001195483"/>
    </source>
</evidence>
<name>A0AAE0S1B8_9BIVA</name>
<dbReference type="PANTHER" id="PTHR11827:SF72">
    <property type="entry name" value="GH08340P"/>
    <property type="match status" value="1"/>
</dbReference>
<evidence type="ECO:0000259" key="10">
    <source>
        <dbReference type="Pfam" id="PF03522"/>
    </source>
</evidence>
<dbReference type="InterPro" id="IPR004842">
    <property type="entry name" value="SLC12A_fam"/>
</dbReference>
<keyword evidence="4" id="KW-0813">Transport</keyword>
<feature type="transmembrane region" description="Helical" evidence="8">
    <location>
        <begin position="442"/>
        <end position="461"/>
    </location>
</feature>
<comment type="caution">
    <text evidence="11">The sequence shown here is derived from an EMBL/GenBank/DDBJ whole genome shotgun (WGS) entry which is preliminary data.</text>
</comment>